<dbReference type="GO" id="GO:0003677">
    <property type="term" value="F:DNA binding"/>
    <property type="evidence" value="ECO:0007669"/>
    <property type="project" value="UniProtKB-KW"/>
</dbReference>
<dbReference type="Proteomes" id="UP001160519">
    <property type="component" value="Unassembled WGS sequence"/>
</dbReference>
<keyword evidence="5" id="KW-0255">Endonuclease</keyword>
<organism evidence="5 6">
    <name type="scientific">Candidatus Methylobacter titanis</name>
    <dbReference type="NCBI Taxonomy" id="3053457"/>
    <lineage>
        <taxon>Bacteria</taxon>
        <taxon>Pseudomonadati</taxon>
        <taxon>Pseudomonadota</taxon>
        <taxon>Gammaproteobacteria</taxon>
        <taxon>Methylococcales</taxon>
        <taxon>Methylococcaceae</taxon>
        <taxon>Methylobacter</taxon>
    </lineage>
</organism>
<feature type="domain" description="Type I restriction modification DNA specificity" evidence="4">
    <location>
        <begin position="60"/>
        <end position="130"/>
    </location>
</feature>
<dbReference type="GO" id="GO:0004519">
    <property type="term" value="F:endonuclease activity"/>
    <property type="evidence" value="ECO:0007669"/>
    <property type="project" value="UniProtKB-KW"/>
</dbReference>
<dbReference type="AlphaFoldDB" id="A0AA43TM66"/>
<keyword evidence="5" id="KW-0540">Nuclease</keyword>
<name>A0AA43TM66_9GAMM</name>
<feature type="domain" description="Type I restriction modification DNA specificity" evidence="4">
    <location>
        <begin position="161"/>
        <end position="329"/>
    </location>
</feature>
<evidence type="ECO:0000256" key="1">
    <source>
        <dbReference type="ARBA" id="ARBA00010923"/>
    </source>
</evidence>
<dbReference type="GO" id="GO:0009307">
    <property type="term" value="P:DNA restriction-modification system"/>
    <property type="evidence" value="ECO:0007669"/>
    <property type="project" value="UniProtKB-KW"/>
</dbReference>
<evidence type="ECO:0000313" key="5">
    <source>
        <dbReference type="EMBL" id="MDI1231713.1"/>
    </source>
</evidence>
<dbReference type="PANTHER" id="PTHR30408">
    <property type="entry name" value="TYPE-1 RESTRICTION ENZYME ECOKI SPECIFICITY PROTEIN"/>
    <property type="match status" value="1"/>
</dbReference>
<keyword evidence="5" id="KW-0378">Hydrolase</keyword>
<dbReference type="EC" id="3.1.21.-" evidence="5"/>
<dbReference type="InterPro" id="IPR052021">
    <property type="entry name" value="Type-I_RS_S_subunit"/>
</dbReference>
<dbReference type="GO" id="GO:0016787">
    <property type="term" value="F:hydrolase activity"/>
    <property type="evidence" value="ECO:0007669"/>
    <property type="project" value="UniProtKB-KW"/>
</dbReference>
<dbReference type="PANTHER" id="PTHR30408:SF12">
    <property type="entry name" value="TYPE I RESTRICTION ENZYME MJAVIII SPECIFICITY SUBUNIT"/>
    <property type="match status" value="1"/>
</dbReference>
<dbReference type="EMBL" id="JAQSDF010000038">
    <property type="protein sequence ID" value="MDI1231713.1"/>
    <property type="molecule type" value="Genomic_DNA"/>
</dbReference>
<dbReference type="InterPro" id="IPR000055">
    <property type="entry name" value="Restrct_endonuc_typeI_TRD"/>
</dbReference>
<evidence type="ECO:0000256" key="3">
    <source>
        <dbReference type="ARBA" id="ARBA00023125"/>
    </source>
</evidence>
<dbReference type="Pfam" id="PF01420">
    <property type="entry name" value="Methylase_S"/>
    <property type="match status" value="2"/>
</dbReference>
<evidence type="ECO:0000313" key="6">
    <source>
        <dbReference type="Proteomes" id="UP001160519"/>
    </source>
</evidence>
<evidence type="ECO:0000259" key="4">
    <source>
        <dbReference type="Pfam" id="PF01420"/>
    </source>
</evidence>
<dbReference type="SUPFAM" id="SSF116734">
    <property type="entry name" value="DNA methylase specificity domain"/>
    <property type="match status" value="2"/>
</dbReference>
<comment type="similarity">
    <text evidence="1">Belongs to the type-I restriction system S methylase family.</text>
</comment>
<reference evidence="5" key="1">
    <citation type="submission" date="2023-01" db="EMBL/GenBank/DDBJ databases">
        <title>Biogeochemical cycle of methane in antarctic sediments.</title>
        <authorList>
            <person name="Roldan D.M."/>
            <person name="Menes R.J."/>
        </authorList>
    </citation>
    <scope>NUCLEOTIDE SEQUENCE [LARGE SCALE GENOMIC DNA]</scope>
    <source>
        <strain evidence="5">K-2018 MAG008</strain>
    </source>
</reference>
<proteinExistence type="inferred from homology"/>
<feature type="non-terminal residue" evidence="5">
    <location>
        <position position="1"/>
    </location>
</feature>
<protein>
    <submittedName>
        <fullName evidence="5">Restriction endonuclease subunit S</fullName>
        <ecNumber evidence="5">3.1.21.-</ecNumber>
    </submittedName>
</protein>
<gene>
    <name evidence="5" type="ORF">PSU93_11230</name>
</gene>
<dbReference type="InterPro" id="IPR044946">
    <property type="entry name" value="Restrct_endonuc_typeI_TRD_sf"/>
</dbReference>
<dbReference type="CDD" id="cd17515">
    <property type="entry name" value="RMtype1_S_MjaORF132P_Sau1132ORF3780P-TRD1-CR1_like"/>
    <property type="match status" value="1"/>
</dbReference>
<dbReference type="Gene3D" id="1.10.287.1120">
    <property type="entry name" value="Bipartite methylase S protein"/>
    <property type="match status" value="1"/>
</dbReference>
<evidence type="ECO:0000256" key="2">
    <source>
        <dbReference type="ARBA" id="ARBA00022747"/>
    </source>
</evidence>
<keyword evidence="2" id="KW-0680">Restriction system</keyword>
<comment type="caution">
    <text evidence="5">The sequence shown here is derived from an EMBL/GenBank/DDBJ whole genome shotgun (WGS) entry which is preliminary data.</text>
</comment>
<accession>A0AA43TM66</accession>
<dbReference type="Gene3D" id="3.90.220.20">
    <property type="entry name" value="DNA methylase specificity domains"/>
    <property type="match status" value="2"/>
</dbReference>
<sequence>TGLEGIERTQGCLCVTSVVLSEINDVIIPASGETQIDIATASCVQVSGVALGGDLNIIKSQENGVFLTYYLNNQKKLDIAKLAQGNSVVHLYSSQLKQLDLNLPDKKEQTKIANFLTAVDEKITQLTQKTELLAQYKKGVMQQIFSQELRFKDEDGREFPEWVEKELREIGSFFSGGTPLTTRKDFYDGEIPFIKSGELGLNSTAQYITELGLKNSSAKMVNIGDLLYALYGATSGELAISKIEGAINQAILCIRTNLNTYFLYSYLLFKKQSILQSYLQGGQGNLSAEIIKSLDVPTPSLKEQTKIANFLTALDEKFTQNQSQLNALKQYKQGLLQQMFV</sequence>
<keyword evidence="3" id="KW-0238">DNA-binding</keyword>
<keyword evidence="6" id="KW-1185">Reference proteome</keyword>